<evidence type="ECO:0000256" key="3">
    <source>
        <dbReference type="ARBA" id="ARBA00022692"/>
    </source>
</evidence>
<comment type="subcellular location">
    <subcellularLocation>
        <location evidence="1">Cell membrane</location>
        <topology evidence="1">Multi-pass membrane protein</topology>
    </subcellularLocation>
</comment>
<accession>A0ABP8N1J5</accession>
<dbReference type="Proteomes" id="UP001501410">
    <property type="component" value="Unassembled WGS sequence"/>
</dbReference>
<dbReference type="PANTHER" id="PTHR30250:SF11">
    <property type="entry name" value="O-ANTIGEN TRANSPORTER-RELATED"/>
    <property type="match status" value="1"/>
</dbReference>
<evidence type="ECO:0000256" key="4">
    <source>
        <dbReference type="ARBA" id="ARBA00022989"/>
    </source>
</evidence>
<keyword evidence="3 6" id="KW-0812">Transmembrane</keyword>
<feature type="transmembrane region" description="Helical" evidence="6">
    <location>
        <begin position="91"/>
        <end position="111"/>
    </location>
</feature>
<feature type="transmembrane region" description="Helical" evidence="6">
    <location>
        <begin position="162"/>
        <end position="183"/>
    </location>
</feature>
<feature type="transmembrane region" description="Helical" evidence="6">
    <location>
        <begin position="189"/>
        <end position="208"/>
    </location>
</feature>
<dbReference type="EMBL" id="BAABEZ010000024">
    <property type="protein sequence ID" value="GAA4458457.1"/>
    <property type="molecule type" value="Genomic_DNA"/>
</dbReference>
<reference evidence="8" key="1">
    <citation type="journal article" date="2019" name="Int. J. Syst. Evol. Microbiol.">
        <title>The Global Catalogue of Microorganisms (GCM) 10K type strain sequencing project: providing services to taxonomists for standard genome sequencing and annotation.</title>
        <authorList>
            <consortium name="The Broad Institute Genomics Platform"/>
            <consortium name="The Broad Institute Genome Sequencing Center for Infectious Disease"/>
            <person name="Wu L."/>
            <person name="Ma J."/>
        </authorList>
    </citation>
    <scope>NUCLEOTIDE SEQUENCE [LARGE SCALE GENOMIC DNA]</scope>
    <source>
        <strain evidence="8">JCM 31921</strain>
    </source>
</reference>
<evidence type="ECO:0000256" key="1">
    <source>
        <dbReference type="ARBA" id="ARBA00004651"/>
    </source>
</evidence>
<dbReference type="PANTHER" id="PTHR30250">
    <property type="entry name" value="PST FAMILY PREDICTED COLANIC ACID TRANSPORTER"/>
    <property type="match status" value="1"/>
</dbReference>
<evidence type="ECO:0000256" key="2">
    <source>
        <dbReference type="ARBA" id="ARBA00022475"/>
    </source>
</evidence>
<keyword evidence="4 6" id="KW-1133">Transmembrane helix</keyword>
<dbReference type="RefSeq" id="WP_344828196.1">
    <property type="nucleotide sequence ID" value="NZ_BAABEZ010000024.1"/>
</dbReference>
<feature type="transmembrane region" description="Helical" evidence="6">
    <location>
        <begin position="401"/>
        <end position="427"/>
    </location>
</feature>
<protein>
    <recommendedName>
        <fullName evidence="9">Membrane protein involved in the export of O-antigen and teichoic acid</fullName>
    </recommendedName>
</protein>
<comment type="caution">
    <text evidence="7">The sequence shown here is derived from an EMBL/GenBank/DDBJ whole genome shotgun (WGS) entry which is preliminary data.</text>
</comment>
<feature type="transmembrane region" description="Helical" evidence="6">
    <location>
        <begin position="375"/>
        <end position="395"/>
    </location>
</feature>
<feature type="transmembrane region" description="Helical" evidence="6">
    <location>
        <begin position="123"/>
        <end position="141"/>
    </location>
</feature>
<evidence type="ECO:0008006" key="9">
    <source>
        <dbReference type="Google" id="ProtNLM"/>
    </source>
</evidence>
<feature type="transmembrane region" description="Helical" evidence="6">
    <location>
        <begin position="439"/>
        <end position="457"/>
    </location>
</feature>
<dbReference type="InterPro" id="IPR050833">
    <property type="entry name" value="Poly_Biosynth_Transport"/>
</dbReference>
<feature type="transmembrane region" description="Helical" evidence="6">
    <location>
        <begin position="37"/>
        <end position="56"/>
    </location>
</feature>
<sequence>MAAHHLKKGTLWTIAYFLGSFAKTIVLTPMMLSHWGARVFCFWAVLLSARAVFLFLSDGFVRYVVNAYNIGYHTDEAAAARILSSGHSFSSLFTVLLGCTVFAALSLQPGWCAALFNVPVQDVTGNGLPMYVSLYLLVCGVQNGQRMYAAAKEARGLVWHNLFLEVLLVGLEIALLAGLLALGGSFGQVVGADIILIALVTLAYQVYLSRLYPLPQWLTFRSIKQGWRSFREAGRLYAGNFFEKLSTDGIVIMLSLFHFSKQSVALFSTLRTMVNAPLLAQNLLLNTYTPRLQQLFALKDAALLSGLLQLVRRYLGTLLLASVIVCVPLYEPVFLYWTRHTLPFEGLFVAEMLVWCVWCIYGNGYLFVLKGLNHLSVFMQLMALRCALLIAGLWWSGGNLLRFGAVLVSIEFLLSGILTPVLLQQFWKKRDFNFNRRSDWLLLFVHIFASGLLFYFLV</sequence>
<feature type="transmembrane region" description="Helical" evidence="6">
    <location>
        <begin position="314"/>
        <end position="335"/>
    </location>
</feature>
<name>A0ABP8N1J5_9BACT</name>
<feature type="transmembrane region" description="Helical" evidence="6">
    <location>
        <begin position="12"/>
        <end position="31"/>
    </location>
</feature>
<proteinExistence type="predicted"/>
<feature type="transmembrane region" description="Helical" evidence="6">
    <location>
        <begin position="347"/>
        <end position="368"/>
    </location>
</feature>
<evidence type="ECO:0000256" key="5">
    <source>
        <dbReference type="ARBA" id="ARBA00023136"/>
    </source>
</evidence>
<keyword evidence="2" id="KW-1003">Cell membrane</keyword>
<evidence type="ECO:0000256" key="6">
    <source>
        <dbReference type="SAM" id="Phobius"/>
    </source>
</evidence>
<evidence type="ECO:0000313" key="8">
    <source>
        <dbReference type="Proteomes" id="UP001501410"/>
    </source>
</evidence>
<organism evidence="7 8">
    <name type="scientific">Rurimicrobium arvi</name>
    <dbReference type="NCBI Taxonomy" id="2049916"/>
    <lineage>
        <taxon>Bacteria</taxon>
        <taxon>Pseudomonadati</taxon>
        <taxon>Bacteroidota</taxon>
        <taxon>Chitinophagia</taxon>
        <taxon>Chitinophagales</taxon>
        <taxon>Chitinophagaceae</taxon>
        <taxon>Rurimicrobium</taxon>
    </lineage>
</organism>
<gene>
    <name evidence="7" type="ORF">GCM10023092_26800</name>
</gene>
<evidence type="ECO:0000313" key="7">
    <source>
        <dbReference type="EMBL" id="GAA4458457.1"/>
    </source>
</evidence>
<keyword evidence="8" id="KW-1185">Reference proteome</keyword>
<keyword evidence="5 6" id="KW-0472">Membrane</keyword>